<reference evidence="2" key="1">
    <citation type="journal article" date="2019" name="Int. J. Syst. Evol. Microbiol.">
        <title>The Global Catalogue of Microorganisms (GCM) 10K type strain sequencing project: providing services to taxonomists for standard genome sequencing and annotation.</title>
        <authorList>
            <consortium name="The Broad Institute Genomics Platform"/>
            <consortium name="The Broad Institute Genome Sequencing Center for Infectious Disease"/>
            <person name="Wu L."/>
            <person name="Ma J."/>
        </authorList>
    </citation>
    <scope>NUCLEOTIDE SEQUENCE [LARGE SCALE GENOMIC DNA]</scope>
    <source>
        <strain evidence="2">JCM 16082</strain>
    </source>
</reference>
<gene>
    <name evidence="1" type="ORF">GCM10009117_17390</name>
</gene>
<evidence type="ECO:0000313" key="1">
    <source>
        <dbReference type="EMBL" id="GAA0872592.1"/>
    </source>
</evidence>
<dbReference type="Proteomes" id="UP001500507">
    <property type="component" value="Unassembled WGS sequence"/>
</dbReference>
<keyword evidence="2" id="KW-1185">Reference proteome</keyword>
<proteinExistence type="predicted"/>
<organism evidence="1 2">
    <name type="scientific">Gangjinia marincola</name>
    <dbReference type="NCBI Taxonomy" id="578463"/>
    <lineage>
        <taxon>Bacteria</taxon>
        <taxon>Pseudomonadati</taxon>
        <taxon>Bacteroidota</taxon>
        <taxon>Flavobacteriia</taxon>
        <taxon>Flavobacteriales</taxon>
        <taxon>Flavobacteriaceae</taxon>
        <taxon>Gangjinia</taxon>
    </lineage>
</organism>
<name>A0ABP3XTT6_9FLAO</name>
<protein>
    <submittedName>
        <fullName evidence="1">Uncharacterized protein</fullName>
    </submittedName>
</protein>
<dbReference type="EMBL" id="BAAAFG010000015">
    <property type="protein sequence ID" value="GAA0872592.1"/>
    <property type="molecule type" value="Genomic_DNA"/>
</dbReference>
<evidence type="ECO:0000313" key="2">
    <source>
        <dbReference type="Proteomes" id="UP001500507"/>
    </source>
</evidence>
<sequence length="1119" mass="127798">MAQQEIATYQRTKKAVRDTIQIDSVSINPSFLKVYRDSIVLDTSSYKVDYSKAQLIFFQRPPADSITISYFPYPSFLTETYQLLDPSIIVTDDQNAEKRLKLNRPSEKNNFVPFDGLNTTGSISRGITIGTNQNAVLNSELDLQISGKLNEKVSLRASIQDANIPVQESGYSQSLDEFDQIFIELFSENWNIRAGDVDLIQDQSYFGSFTKKIQGLSMAANIPVKNSSVNMYGAGALVRGVFTRSEFTGLEGNQGPYKLTGPNGELFTLIVSGSERVFINGILLERGERNDYIIDYNAGEIIFNSTYQITSEMRIVVEYQFTDRNYTRVIATGGGRLTNKKWNIGGFVYSENDAKNQPLQQDLTEEQVDVLQTAGDDMQQMVAQSAVPTEFSEDNVLYRKTIINGEEIFILSNDPEDELFNVRFSLVGQGLGNYILIDENAVNRSFQYVAPVGGVRQGNYEPIIQLAAPTRLQLAVINGSYTPTEKTGINFELAGSRNDLNLFSAIDDNDNQGAALKFGIRQNIIDSLDLWSVNAKADYVFIEDRFRSIERLFNVEFTRDWNLSNPLGNQHYVTSGLSAAHPEKGNVIYDYQRLEFSQNFTGNRHLLLGNLKLDSLRVTTNSSYLVSTSDSLSTDFLRTNTQAQYSLKNAWFQAGYELENNQLTDRSIDSLTGISQRFDEYQLLAGIGDSTNRFIELGYRYRTNDSLRDGRLERVNISNNYFLNTQLIKNKKSSLSAQLNFRDLKYASDTLDDDLSLNARMLYNQLLANKIINLTTVYETSSGQVPRQDFTYIEVDPTQGQYTWNDYNNDGIQQLEEFELANFQDEATYVRVLLPNQVFLKSHQNKFSALVTLNFQNWIEEENKLKKLLSHFYNQFSYLIDQRGIRTANNFNLNPFKELEEDRLSVNQNVRNTLFFNRGKQNYTTSYSYISNEATNLLSTGLQESTLQSHQFTFNHKFATSWLIDLRGNLTEKTSFAENFVNRNFELDGFDLSPTLSYFFSPNTRLNFTYRYKEEDNQRAEFEALTQQQLGATFNFANKEKYALTGEFNYILNEFEGSPFSPVGYQMLDGLQPDTNYTWNLIVQKKLTTYLDLNLSYFGRKSEGFDTVHTGNVQLRAYF</sequence>
<accession>A0ABP3XTT6</accession>
<comment type="caution">
    <text evidence="1">The sequence shown here is derived from an EMBL/GenBank/DDBJ whole genome shotgun (WGS) entry which is preliminary data.</text>
</comment>